<dbReference type="InterPro" id="IPR058792">
    <property type="entry name" value="Beta-barrel_RND_2"/>
</dbReference>
<feature type="signal peptide" evidence="3">
    <location>
        <begin position="1"/>
        <end position="19"/>
    </location>
</feature>
<evidence type="ECO:0000256" key="3">
    <source>
        <dbReference type="SAM" id="SignalP"/>
    </source>
</evidence>
<feature type="domain" description="CusB-like beta-barrel" evidence="5">
    <location>
        <begin position="221"/>
        <end position="289"/>
    </location>
</feature>
<dbReference type="PANTHER" id="PTHR30469">
    <property type="entry name" value="MULTIDRUG RESISTANCE PROTEIN MDTA"/>
    <property type="match status" value="1"/>
</dbReference>
<dbReference type="GO" id="GO:0015562">
    <property type="term" value="F:efflux transmembrane transporter activity"/>
    <property type="evidence" value="ECO:0007669"/>
    <property type="project" value="TreeGrafter"/>
</dbReference>
<feature type="domain" description="Multidrug resistance protein MdtA-like barrel-sandwich hybrid" evidence="4">
    <location>
        <begin position="86"/>
        <end position="205"/>
    </location>
</feature>
<dbReference type="RefSeq" id="WP_101333073.1">
    <property type="nucleotide sequence ID" value="NZ_PJNI01000001.1"/>
</dbReference>
<dbReference type="GO" id="GO:1990281">
    <property type="term" value="C:efflux pump complex"/>
    <property type="evidence" value="ECO:0007669"/>
    <property type="project" value="TreeGrafter"/>
</dbReference>
<name>A0A2I0R5S1_9FLAO</name>
<dbReference type="EMBL" id="PJNI01000001">
    <property type="protein sequence ID" value="PKR81927.1"/>
    <property type="molecule type" value="Genomic_DNA"/>
</dbReference>
<organism evidence="6 7">
    <name type="scientific">Brumimicrobium salinarum</name>
    <dbReference type="NCBI Taxonomy" id="2058658"/>
    <lineage>
        <taxon>Bacteria</taxon>
        <taxon>Pseudomonadati</taxon>
        <taxon>Bacteroidota</taxon>
        <taxon>Flavobacteriia</taxon>
        <taxon>Flavobacteriales</taxon>
        <taxon>Crocinitomicaceae</taxon>
        <taxon>Brumimicrobium</taxon>
    </lineage>
</organism>
<keyword evidence="3" id="KW-0732">Signal</keyword>
<dbReference type="Pfam" id="PF25954">
    <property type="entry name" value="Beta-barrel_RND_2"/>
    <property type="match status" value="1"/>
</dbReference>
<keyword evidence="7" id="KW-1185">Reference proteome</keyword>
<feature type="coiled-coil region" evidence="2">
    <location>
        <begin position="119"/>
        <end position="177"/>
    </location>
</feature>
<evidence type="ECO:0000313" key="7">
    <source>
        <dbReference type="Proteomes" id="UP000236654"/>
    </source>
</evidence>
<feature type="coiled-coil region" evidence="2">
    <location>
        <begin position="26"/>
        <end position="53"/>
    </location>
</feature>
<keyword evidence="2" id="KW-0175">Coiled coil</keyword>
<accession>A0A2I0R5S1</accession>
<proteinExistence type="inferred from homology"/>
<evidence type="ECO:0000313" key="6">
    <source>
        <dbReference type="EMBL" id="PKR81927.1"/>
    </source>
</evidence>
<dbReference type="Gene3D" id="2.40.30.170">
    <property type="match status" value="1"/>
</dbReference>
<dbReference type="OrthoDB" id="9806939at2"/>
<evidence type="ECO:0000256" key="1">
    <source>
        <dbReference type="ARBA" id="ARBA00009477"/>
    </source>
</evidence>
<dbReference type="SUPFAM" id="SSF111369">
    <property type="entry name" value="HlyD-like secretion proteins"/>
    <property type="match status" value="1"/>
</dbReference>
<dbReference type="Gene3D" id="1.10.287.470">
    <property type="entry name" value="Helix hairpin bin"/>
    <property type="match status" value="1"/>
</dbReference>
<dbReference type="PANTHER" id="PTHR30469:SF15">
    <property type="entry name" value="HLYD FAMILY OF SECRETION PROTEINS"/>
    <property type="match status" value="1"/>
</dbReference>
<comment type="caution">
    <text evidence="6">The sequence shown here is derived from an EMBL/GenBank/DDBJ whole genome shotgun (WGS) entry which is preliminary data.</text>
</comment>
<comment type="similarity">
    <text evidence="1">Belongs to the membrane fusion protein (MFP) (TC 8.A.1) family.</text>
</comment>
<dbReference type="Gene3D" id="2.40.420.20">
    <property type="match status" value="1"/>
</dbReference>
<evidence type="ECO:0000259" key="4">
    <source>
        <dbReference type="Pfam" id="PF25917"/>
    </source>
</evidence>
<dbReference type="AlphaFoldDB" id="A0A2I0R5S1"/>
<dbReference type="InterPro" id="IPR058625">
    <property type="entry name" value="MdtA-like_BSH"/>
</dbReference>
<dbReference type="NCBIfam" id="TIGR01730">
    <property type="entry name" value="RND_mfp"/>
    <property type="match status" value="1"/>
</dbReference>
<dbReference type="PROSITE" id="PS51257">
    <property type="entry name" value="PROKAR_LIPOPROTEIN"/>
    <property type="match status" value="1"/>
</dbReference>
<feature type="chain" id="PRO_5014125217" evidence="3">
    <location>
        <begin position="20"/>
        <end position="375"/>
    </location>
</feature>
<reference evidence="6 7" key="1">
    <citation type="submission" date="2017-12" db="EMBL/GenBank/DDBJ databases">
        <title>The draft genome sequence of Brumimicrobium saltpan LHR20.</title>
        <authorList>
            <person name="Do Z.-J."/>
            <person name="Luo H.-R."/>
        </authorList>
    </citation>
    <scope>NUCLEOTIDE SEQUENCE [LARGE SCALE GENOMIC DNA]</scope>
    <source>
        <strain evidence="6 7">LHR20</strain>
    </source>
</reference>
<protein>
    <submittedName>
        <fullName evidence="6">Uncharacterized protein</fullName>
    </submittedName>
</protein>
<dbReference type="Gene3D" id="2.40.50.100">
    <property type="match status" value="1"/>
</dbReference>
<dbReference type="InterPro" id="IPR006143">
    <property type="entry name" value="RND_pump_MFP"/>
</dbReference>
<evidence type="ECO:0000259" key="5">
    <source>
        <dbReference type="Pfam" id="PF25954"/>
    </source>
</evidence>
<sequence>MRKYIKSLLVLGVISTVVACSSNTKLDKLKNKRADLKVQLAELDEQIKSMDTAKVKMLPLVEAMKVEEGTFKHKVVVQGDIETDKQAMIIAEANGLIKSIPVKEGQMVSKGQILARIDTEILRSNIKELETQLEFAEYNLDKQEQLFERGVGTEFELKQAKNQTKALKSQLKTLKTQSSKTIVRAPYAGTIDEIVTHEGEMASAQSPILRLVNNEDVRVTGNISEHYYRTVKEGSKVEVYVPTLKDTFDLEITSVGRFINPTNRTFRVKADINDNDDLLPNMLAEMHITDLVVDSTTIVPAAALLKTQKNEDYLFVLKKEGENYIAHQLMVEILSEYQGKAAINVLEDEIKEGDIVVSAGGRGITDGDRVRIEIK</sequence>
<evidence type="ECO:0000256" key="2">
    <source>
        <dbReference type="SAM" id="Coils"/>
    </source>
</evidence>
<dbReference type="Pfam" id="PF25917">
    <property type="entry name" value="BSH_RND"/>
    <property type="match status" value="1"/>
</dbReference>
<gene>
    <name evidence="6" type="ORF">CW751_00910</name>
</gene>
<dbReference type="Proteomes" id="UP000236654">
    <property type="component" value="Unassembled WGS sequence"/>
</dbReference>